<organism evidence="3">
    <name type="scientific">Caldicellulosiruptor owensensis</name>
    <dbReference type="NCBI Taxonomy" id="55205"/>
    <lineage>
        <taxon>Bacteria</taxon>
        <taxon>Bacillati</taxon>
        <taxon>Bacillota</taxon>
        <taxon>Bacillota incertae sedis</taxon>
        <taxon>Caldicellulosiruptorales</taxon>
        <taxon>Caldicellulosiruptoraceae</taxon>
        <taxon>Caldicellulosiruptor</taxon>
    </lineage>
</organism>
<evidence type="ECO:0000256" key="1">
    <source>
        <dbReference type="SAM" id="Phobius"/>
    </source>
</evidence>
<gene>
    <name evidence="3" type="ORF">ENL71_00700</name>
</gene>
<accession>A0A7C5Z601</accession>
<evidence type="ECO:0000256" key="2">
    <source>
        <dbReference type="SAM" id="SignalP"/>
    </source>
</evidence>
<keyword evidence="1" id="KW-1133">Transmembrane helix</keyword>
<keyword evidence="2" id="KW-0732">Signal</keyword>
<keyword evidence="1" id="KW-0812">Transmembrane</keyword>
<sequence>MNRRKIFIIFVVLLGLFLCLTFSTVALADATKSDLQTVIGNETTSTFAQKAASIVNAIKAPIQIAAVTIALLLVVFRGLILTAAQDEQQKARIGRAFLWTFIGLGLVFFGIQIASVIINNLASAAGIQ</sequence>
<feature type="chain" id="PRO_5028459354" description="TrbC/VIRB2 family protein" evidence="2">
    <location>
        <begin position="29"/>
        <end position="128"/>
    </location>
</feature>
<protein>
    <recommendedName>
        <fullName evidence="4">TrbC/VIRB2 family protein</fullName>
    </recommendedName>
</protein>
<proteinExistence type="predicted"/>
<evidence type="ECO:0000313" key="3">
    <source>
        <dbReference type="EMBL" id="HHS01061.1"/>
    </source>
</evidence>
<feature type="transmembrane region" description="Helical" evidence="1">
    <location>
        <begin position="62"/>
        <end position="84"/>
    </location>
</feature>
<dbReference type="InterPro" id="IPR043993">
    <property type="entry name" value="T4SS_pilin"/>
</dbReference>
<dbReference type="AlphaFoldDB" id="A0A7C5Z601"/>
<dbReference type="EMBL" id="DRUZ01000010">
    <property type="protein sequence ID" value="HHS01061.1"/>
    <property type="molecule type" value="Genomic_DNA"/>
</dbReference>
<feature type="signal peptide" evidence="2">
    <location>
        <begin position="1"/>
        <end position="28"/>
    </location>
</feature>
<dbReference type="Pfam" id="PF18895">
    <property type="entry name" value="T4SS_pilin"/>
    <property type="match status" value="1"/>
</dbReference>
<name>A0A7C5Z601_9FIRM</name>
<comment type="caution">
    <text evidence="3">The sequence shown here is derived from an EMBL/GenBank/DDBJ whole genome shotgun (WGS) entry which is preliminary data.</text>
</comment>
<reference evidence="3" key="1">
    <citation type="journal article" date="2020" name="mSystems">
        <title>Genome- and Community-Level Interaction Insights into Carbon Utilization and Element Cycling Functions of Hydrothermarchaeota in Hydrothermal Sediment.</title>
        <authorList>
            <person name="Zhou Z."/>
            <person name="Liu Y."/>
            <person name="Xu W."/>
            <person name="Pan J."/>
            <person name="Luo Z.H."/>
            <person name="Li M."/>
        </authorList>
    </citation>
    <scope>NUCLEOTIDE SEQUENCE [LARGE SCALE GENOMIC DNA]</scope>
    <source>
        <strain evidence="3">SpSt-102</strain>
    </source>
</reference>
<keyword evidence="1" id="KW-0472">Membrane</keyword>
<evidence type="ECO:0008006" key="4">
    <source>
        <dbReference type="Google" id="ProtNLM"/>
    </source>
</evidence>
<feature type="transmembrane region" description="Helical" evidence="1">
    <location>
        <begin position="96"/>
        <end position="118"/>
    </location>
</feature>